<dbReference type="InterPro" id="IPR047175">
    <property type="entry name" value="CotS-like"/>
</dbReference>
<dbReference type="RefSeq" id="WP_022217369.1">
    <property type="nucleotide sequence ID" value="NZ_BLYL01000006.1"/>
</dbReference>
<accession>A0AAI9K4M9</accession>
<dbReference type="PANTHER" id="PTHR39179">
    <property type="entry name" value="SPORE COAT PROTEIN I"/>
    <property type="match status" value="1"/>
</dbReference>
<gene>
    <name evidence="1" type="ORF">COEU31_13200</name>
</gene>
<dbReference type="InterPro" id="IPR011009">
    <property type="entry name" value="Kinase-like_dom_sf"/>
</dbReference>
<dbReference type="PANTHER" id="PTHR39179:SF1">
    <property type="entry name" value="SPORE COAT PROTEIN I"/>
    <property type="match status" value="1"/>
</dbReference>
<dbReference type="Gene3D" id="3.90.1200.10">
    <property type="match status" value="1"/>
</dbReference>
<proteinExistence type="predicted"/>
<comment type="caution">
    <text evidence="1">The sequence shown here is derived from an EMBL/GenBank/DDBJ whole genome shotgun (WGS) entry which is preliminary data.</text>
</comment>
<evidence type="ECO:0000313" key="1">
    <source>
        <dbReference type="EMBL" id="GFO94274.1"/>
    </source>
</evidence>
<dbReference type="EMBL" id="BLYL01000006">
    <property type="protein sequence ID" value="GFO94274.1"/>
    <property type="molecule type" value="Genomic_DNA"/>
</dbReference>
<sequence>MAEKMGEVYEAYDMEVQGTGRGRGAVILMTDKGVRQVSSLNGTDERLQQEKEFKDKIYEKGFCNIDRVVANREDELVTCDRYGNPFVCREYFQGRECNASSIRDLEKAVINLAWFHRAGRELYMEENTSYTKKTPGNLDRKVNELRRIRNFVSRRTLKNDFEMLYIKTFDYFYSQAEKCLSLFQDNFTYNDKWLGYCHGSYNYHSVMFCDGYIATINFDRFHVGYQLMDLYQFLRKAMEKNRYDIAMAKDILSAYSQINYLEHEDYEFIYLMYSFPEKFWKISNRYMNTRKSYISPVLMEKLQKVIEDDQEKLKILSEINDTYGLHKLTN</sequence>
<reference evidence="1" key="1">
    <citation type="submission" date="2020-06" db="EMBL/GenBank/DDBJ databases">
        <title>Characterization of fructooligosaccharide metabolism and fructooligosaccharide-degrading enzymes in human commensal butyrate producers.</title>
        <authorList>
            <person name="Tanno H."/>
            <person name="Fujii T."/>
            <person name="Hirano K."/>
            <person name="Maeno S."/>
            <person name="Tonozuka T."/>
            <person name="Sakamoto M."/>
            <person name="Ohkuma M."/>
            <person name="Tochio T."/>
            <person name="Endo A."/>
        </authorList>
    </citation>
    <scope>NUCLEOTIDE SEQUENCE</scope>
    <source>
        <strain evidence="1">JCM 31265</strain>
    </source>
</reference>
<evidence type="ECO:0000313" key="2">
    <source>
        <dbReference type="Proteomes" id="UP000660047"/>
    </source>
</evidence>
<dbReference type="Proteomes" id="UP000660047">
    <property type="component" value="Unassembled WGS sequence"/>
</dbReference>
<protein>
    <recommendedName>
        <fullName evidence="3">Spore coat protein, CotS family</fullName>
    </recommendedName>
</protein>
<dbReference type="SUPFAM" id="SSF56112">
    <property type="entry name" value="Protein kinase-like (PK-like)"/>
    <property type="match status" value="1"/>
</dbReference>
<name>A0AAI9K4M9_9FIRM</name>
<organism evidence="1 2">
    <name type="scientific">Coprococcus eutactus</name>
    <dbReference type="NCBI Taxonomy" id="33043"/>
    <lineage>
        <taxon>Bacteria</taxon>
        <taxon>Bacillati</taxon>
        <taxon>Bacillota</taxon>
        <taxon>Clostridia</taxon>
        <taxon>Lachnospirales</taxon>
        <taxon>Lachnospiraceae</taxon>
        <taxon>Coprococcus</taxon>
    </lineage>
</organism>
<evidence type="ECO:0008006" key="3">
    <source>
        <dbReference type="Google" id="ProtNLM"/>
    </source>
</evidence>
<dbReference type="GO" id="GO:0042601">
    <property type="term" value="C:endospore-forming forespore"/>
    <property type="evidence" value="ECO:0007669"/>
    <property type="project" value="TreeGrafter"/>
</dbReference>
<dbReference type="AlphaFoldDB" id="A0AAI9K4M9"/>